<evidence type="ECO:0000313" key="4">
    <source>
        <dbReference type="EMBL" id="EQC39815.1"/>
    </source>
</evidence>
<evidence type="ECO:0000256" key="2">
    <source>
        <dbReference type="PROSITE-ProRule" id="PRU00504"/>
    </source>
</evidence>
<dbReference type="GO" id="GO:0000209">
    <property type="term" value="P:protein polyubiquitination"/>
    <property type="evidence" value="ECO:0007669"/>
    <property type="project" value="TreeGrafter"/>
</dbReference>
<dbReference type="VEuPathDB" id="FungiDB:SDRG_03237"/>
<evidence type="ECO:0000256" key="1">
    <source>
        <dbReference type="ARBA" id="ARBA00022737"/>
    </source>
</evidence>
<dbReference type="Gene3D" id="2.120.10.30">
    <property type="entry name" value="TolB, C-terminal domain"/>
    <property type="match status" value="3"/>
</dbReference>
<dbReference type="eggNOG" id="KOG2177">
    <property type="taxonomic scope" value="Eukaryota"/>
</dbReference>
<reference evidence="4 5" key="1">
    <citation type="submission" date="2012-04" db="EMBL/GenBank/DDBJ databases">
        <title>The Genome Sequence of Saprolegnia declina VS20.</title>
        <authorList>
            <consortium name="The Broad Institute Genome Sequencing Platform"/>
            <person name="Russ C."/>
            <person name="Nusbaum C."/>
            <person name="Tyler B."/>
            <person name="van West P."/>
            <person name="Dieguez-Uribeondo J."/>
            <person name="de Bruijn I."/>
            <person name="Tripathy S."/>
            <person name="Jiang R."/>
            <person name="Young S.K."/>
            <person name="Zeng Q."/>
            <person name="Gargeya S."/>
            <person name="Fitzgerald M."/>
            <person name="Haas B."/>
            <person name="Abouelleil A."/>
            <person name="Alvarado L."/>
            <person name="Arachchi H.M."/>
            <person name="Berlin A."/>
            <person name="Chapman S.B."/>
            <person name="Goldberg J."/>
            <person name="Griggs A."/>
            <person name="Gujja S."/>
            <person name="Hansen M."/>
            <person name="Howarth C."/>
            <person name="Imamovic A."/>
            <person name="Larimer J."/>
            <person name="McCowen C."/>
            <person name="Montmayeur A."/>
            <person name="Murphy C."/>
            <person name="Neiman D."/>
            <person name="Pearson M."/>
            <person name="Priest M."/>
            <person name="Roberts A."/>
            <person name="Saif S."/>
            <person name="Shea T."/>
            <person name="Sisk P."/>
            <person name="Sykes S."/>
            <person name="Wortman J."/>
            <person name="Nusbaum C."/>
            <person name="Birren B."/>
        </authorList>
    </citation>
    <scope>NUCLEOTIDE SEQUENCE [LARGE SCALE GENOMIC DNA]</scope>
    <source>
        <strain evidence="4 5">VS20</strain>
    </source>
</reference>
<dbReference type="GO" id="GO:0008270">
    <property type="term" value="F:zinc ion binding"/>
    <property type="evidence" value="ECO:0007669"/>
    <property type="project" value="UniProtKB-KW"/>
</dbReference>
<dbReference type="Proteomes" id="UP000030762">
    <property type="component" value="Unassembled WGS sequence"/>
</dbReference>
<evidence type="ECO:0008006" key="6">
    <source>
        <dbReference type="Google" id="ProtNLM"/>
    </source>
</evidence>
<feature type="coiled-coil region" evidence="3">
    <location>
        <begin position="17"/>
        <end position="72"/>
    </location>
</feature>
<dbReference type="EMBL" id="JH767138">
    <property type="protein sequence ID" value="EQC39815.1"/>
    <property type="molecule type" value="Genomic_DNA"/>
</dbReference>
<dbReference type="CDD" id="cd05819">
    <property type="entry name" value="NHL"/>
    <property type="match status" value="2"/>
</dbReference>
<feature type="repeat" description="NHL" evidence="2">
    <location>
        <begin position="542"/>
        <end position="582"/>
    </location>
</feature>
<keyword evidence="1" id="KW-0677">Repeat</keyword>
<dbReference type="Pfam" id="PF01436">
    <property type="entry name" value="NHL"/>
    <property type="match status" value="1"/>
</dbReference>
<dbReference type="PANTHER" id="PTHR24104">
    <property type="entry name" value="E3 UBIQUITIN-PROTEIN LIGASE NHLRC1-RELATED"/>
    <property type="match status" value="1"/>
</dbReference>
<dbReference type="InParanoid" id="T0R0F7"/>
<organism evidence="4 5">
    <name type="scientific">Saprolegnia diclina (strain VS20)</name>
    <dbReference type="NCBI Taxonomy" id="1156394"/>
    <lineage>
        <taxon>Eukaryota</taxon>
        <taxon>Sar</taxon>
        <taxon>Stramenopiles</taxon>
        <taxon>Oomycota</taxon>
        <taxon>Saprolegniomycetes</taxon>
        <taxon>Saprolegniales</taxon>
        <taxon>Saprolegniaceae</taxon>
        <taxon>Saprolegnia</taxon>
    </lineage>
</organism>
<protein>
    <recommendedName>
        <fullName evidence="6">SMP-30/Gluconolactonase/LRE-like region domain-containing protein</fullName>
    </recommendedName>
</protein>
<name>T0R0F7_SAPDV</name>
<gene>
    <name evidence="4" type="ORF">SDRG_03237</name>
</gene>
<dbReference type="SUPFAM" id="SSF63829">
    <property type="entry name" value="Calcium-dependent phosphotriesterase"/>
    <property type="match status" value="1"/>
</dbReference>
<dbReference type="GO" id="GO:0043161">
    <property type="term" value="P:proteasome-mediated ubiquitin-dependent protein catabolic process"/>
    <property type="evidence" value="ECO:0007669"/>
    <property type="project" value="TreeGrafter"/>
</dbReference>
<keyword evidence="5" id="KW-1185">Reference proteome</keyword>
<proteinExistence type="predicted"/>
<dbReference type="GeneID" id="19943964"/>
<dbReference type="AlphaFoldDB" id="T0R0F7"/>
<evidence type="ECO:0000313" key="5">
    <source>
        <dbReference type="Proteomes" id="UP000030762"/>
    </source>
</evidence>
<dbReference type="STRING" id="1156394.T0R0F7"/>
<dbReference type="InterPro" id="IPR050952">
    <property type="entry name" value="TRIM-NHL_E3_ligases"/>
</dbReference>
<feature type="repeat" description="NHL" evidence="2">
    <location>
        <begin position="205"/>
        <end position="237"/>
    </location>
</feature>
<sequence>MAANPIAERRRLRQLEKLRLEREAAEALEKARLQEERDRAAIEAEKLAQEAKVEAEKARRRAAREAEAARVAGIIQGERHRIAMIQAQYELLGAYCTREIPLLATPVAVVIVPPDEYARGWQLYVNKHAVLDTASDLHLYAQTTPLTSQRLRARAPSALAISRGGLLCVADDALDCIHMYAFATMFPASGGFQSPDLLHVVTSADLRHPRGLAMDFLANELYVCDSAHHRVQVLSVETKGLVLQTPTARALTGGLSFPCGVDISHYHVVVADTGHGRLAIFTKRGLFVAHLGSKGRAPGQFWDPRDVKLANVRKNAVNRGTLPTTKGLNEHFEIVVADTGNYRIQVLRDDGSVVYIFSQHADATSLERHVGTFKQLTTALLRCLDHVGLHHMATAVAAGGPFAARRRLPEYLHPSSITFATVSSLLQQLADEKRDLRCPTALDLARNHQNAITFVDRDNARVCSYHYAGPKFEWAALPRHANVLKHVAGAVIDGTTAYVVDSLMHRVAIYEHVAVTPAKWEWTPTGFLGAATYGNKIECAPGCHLGELQSPTAVALYAPNAATRWVLVSDSGNHRIQVFDAVTRRALHVLGSFGHRANGLDAPLGLSIFEGDVYCADQRNHRVAVFNIASTTPLGTYGTFGSRPGEFALPTDVAVVPALPQYDGIDLGPHRDAKMVVSDTGNYRVQVLSLVGTPLFVFEHMAQGVRMVPMGLYVDAATGHILVCDVSAHAGVLLFTPDGRLFHSFGGTLPGADRLQRPVTVVRAGEGFVVADASRLDLCSFATTR</sequence>
<dbReference type="GO" id="GO:0061630">
    <property type="term" value="F:ubiquitin protein ligase activity"/>
    <property type="evidence" value="ECO:0007669"/>
    <property type="project" value="TreeGrafter"/>
</dbReference>
<dbReference type="InterPro" id="IPR000033">
    <property type="entry name" value="LDLR_classB_rpt"/>
</dbReference>
<dbReference type="PROSITE" id="PS51125">
    <property type="entry name" value="NHL"/>
    <property type="match status" value="2"/>
</dbReference>
<dbReference type="OMA" id="HYHVVVC"/>
<evidence type="ECO:0000256" key="3">
    <source>
        <dbReference type="SAM" id="Coils"/>
    </source>
</evidence>
<keyword evidence="3" id="KW-0175">Coiled coil</keyword>
<dbReference type="RefSeq" id="XP_008607087.1">
    <property type="nucleotide sequence ID" value="XM_008608865.1"/>
</dbReference>
<dbReference type="PANTHER" id="PTHR24104:SF25">
    <property type="entry name" value="PROTEIN LIN-41"/>
    <property type="match status" value="1"/>
</dbReference>
<dbReference type="InterPro" id="IPR011042">
    <property type="entry name" value="6-blade_b-propeller_TolB-like"/>
</dbReference>
<dbReference type="InterPro" id="IPR001258">
    <property type="entry name" value="NHL_repeat"/>
</dbReference>
<dbReference type="SUPFAM" id="SSF75011">
    <property type="entry name" value="3-carboxy-cis,cis-mucoante lactonizing enzyme"/>
    <property type="match status" value="1"/>
</dbReference>
<dbReference type="OrthoDB" id="342730at2759"/>
<accession>T0R0F7</accession>
<dbReference type="SMART" id="SM00135">
    <property type="entry name" value="LY"/>
    <property type="match status" value="1"/>
</dbReference>